<accession>A0A091EA09</accession>
<evidence type="ECO:0000256" key="2">
    <source>
        <dbReference type="SAM" id="SignalP"/>
    </source>
</evidence>
<reference evidence="3 4" key="1">
    <citation type="submission" date="2013-11" db="EMBL/GenBank/DDBJ databases">
        <title>The Damaraland mole rat (Fukomys damarensis) genome and evolution of African mole rats.</title>
        <authorList>
            <person name="Gladyshev V.N."/>
            <person name="Fang X."/>
        </authorList>
    </citation>
    <scope>NUCLEOTIDE SEQUENCE [LARGE SCALE GENOMIC DNA]</scope>
    <source>
        <tissue evidence="3">Liver</tissue>
    </source>
</reference>
<feature type="region of interest" description="Disordered" evidence="1">
    <location>
        <begin position="63"/>
        <end position="101"/>
    </location>
</feature>
<organism evidence="3 4">
    <name type="scientific">Fukomys damarensis</name>
    <name type="common">Damaraland mole rat</name>
    <name type="synonym">Cryptomys damarensis</name>
    <dbReference type="NCBI Taxonomy" id="885580"/>
    <lineage>
        <taxon>Eukaryota</taxon>
        <taxon>Metazoa</taxon>
        <taxon>Chordata</taxon>
        <taxon>Craniata</taxon>
        <taxon>Vertebrata</taxon>
        <taxon>Euteleostomi</taxon>
        <taxon>Mammalia</taxon>
        <taxon>Eutheria</taxon>
        <taxon>Euarchontoglires</taxon>
        <taxon>Glires</taxon>
        <taxon>Rodentia</taxon>
        <taxon>Hystricomorpha</taxon>
        <taxon>Bathyergidae</taxon>
        <taxon>Fukomys</taxon>
    </lineage>
</organism>
<keyword evidence="2" id="KW-0732">Signal</keyword>
<protein>
    <submittedName>
        <fullName evidence="3">Uncharacterized protein</fullName>
    </submittedName>
</protein>
<name>A0A091EA09_FUKDA</name>
<feature type="chain" id="PRO_5001872372" evidence="2">
    <location>
        <begin position="22"/>
        <end position="101"/>
    </location>
</feature>
<feature type="compositionally biased region" description="Basic and acidic residues" evidence="1">
    <location>
        <begin position="69"/>
        <end position="84"/>
    </location>
</feature>
<gene>
    <name evidence="3" type="ORF">H920_06630</name>
</gene>
<evidence type="ECO:0000313" key="3">
    <source>
        <dbReference type="EMBL" id="KFO32061.1"/>
    </source>
</evidence>
<dbReference type="EMBL" id="KN122228">
    <property type="protein sequence ID" value="KFO32061.1"/>
    <property type="molecule type" value="Genomic_DNA"/>
</dbReference>
<feature type="signal peptide" evidence="2">
    <location>
        <begin position="1"/>
        <end position="21"/>
    </location>
</feature>
<keyword evidence="4" id="KW-1185">Reference proteome</keyword>
<evidence type="ECO:0000256" key="1">
    <source>
        <dbReference type="SAM" id="MobiDB-lite"/>
    </source>
</evidence>
<dbReference type="AlphaFoldDB" id="A0A091EA09"/>
<proteinExistence type="predicted"/>
<sequence>MAWHLAQTPLLTIFLPGTTLSAKGPVPGKHLLPEHKGIFESVPLEAEAGLCEVKPQEAQTILNPGENQELGHDPSKLSPSERSRQLSHMAGIMKQKTKGSM</sequence>
<dbReference type="Proteomes" id="UP000028990">
    <property type="component" value="Unassembled WGS sequence"/>
</dbReference>
<evidence type="ECO:0000313" key="4">
    <source>
        <dbReference type="Proteomes" id="UP000028990"/>
    </source>
</evidence>